<reference evidence="1 3" key="1">
    <citation type="journal article" date="2017" name="Nature">
        <title>The sunflower genome provides insights into oil metabolism, flowering and Asterid evolution.</title>
        <authorList>
            <person name="Badouin H."/>
            <person name="Gouzy J."/>
            <person name="Grassa C.J."/>
            <person name="Murat F."/>
            <person name="Staton S.E."/>
            <person name="Cottret L."/>
            <person name="Lelandais-Briere C."/>
            <person name="Owens G.L."/>
            <person name="Carrere S."/>
            <person name="Mayjonade B."/>
            <person name="Legrand L."/>
            <person name="Gill N."/>
            <person name="Kane N.C."/>
            <person name="Bowers J.E."/>
            <person name="Hubner S."/>
            <person name="Bellec A."/>
            <person name="Berard A."/>
            <person name="Berges H."/>
            <person name="Blanchet N."/>
            <person name="Boniface M.C."/>
            <person name="Brunel D."/>
            <person name="Catrice O."/>
            <person name="Chaidir N."/>
            <person name="Claudel C."/>
            <person name="Donnadieu C."/>
            <person name="Faraut T."/>
            <person name="Fievet G."/>
            <person name="Helmstetter N."/>
            <person name="King M."/>
            <person name="Knapp S.J."/>
            <person name="Lai Z."/>
            <person name="Le Paslier M.C."/>
            <person name="Lippi Y."/>
            <person name="Lorenzon L."/>
            <person name="Mandel J.R."/>
            <person name="Marage G."/>
            <person name="Marchand G."/>
            <person name="Marquand E."/>
            <person name="Bret-Mestries E."/>
            <person name="Morien E."/>
            <person name="Nambeesan S."/>
            <person name="Nguyen T."/>
            <person name="Pegot-Espagnet P."/>
            <person name="Pouilly N."/>
            <person name="Raftis F."/>
            <person name="Sallet E."/>
            <person name="Schiex T."/>
            <person name="Thomas J."/>
            <person name="Vandecasteele C."/>
            <person name="Vares D."/>
            <person name="Vear F."/>
            <person name="Vautrin S."/>
            <person name="Crespi M."/>
            <person name="Mangin B."/>
            <person name="Burke J.M."/>
            <person name="Salse J."/>
            <person name="Munos S."/>
            <person name="Vincourt P."/>
            <person name="Rieseberg L.H."/>
            <person name="Langlade N.B."/>
        </authorList>
    </citation>
    <scope>NUCLEOTIDE SEQUENCE [LARGE SCALE GENOMIC DNA]</scope>
    <source>
        <strain evidence="3">cv. SF193</strain>
        <tissue evidence="1">Leaves</tissue>
    </source>
</reference>
<accession>A0A251RT86</accession>
<dbReference type="Proteomes" id="UP000215914">
    <property type="component" value="Chromosome 17"/>
</dbReference>
<reference evidence="2" key="2">
    <citation type="submission" date="2017-02" db="EMBL/GenBank/DDBJ databases">
        <title>Sunflower complete genome.</title>
        <authorList>
            <person name="Langlade N."/>
            <person name="Munos S."/>
        </authorList>
    </citation>
    <scope>NUCLEOTIDE SEQUENCE [LARGE SCALE GENOMIC DNA]</scope>
    <source>
        <tissue evidence="2">Leaves</tissue>
    </source>
</reference>
<organism evidence="2 3">
    <name type="scientific">Helianthus annuus</name>
    <name type="common">Common sunflower</name>
    <dbReference type="NCBI Taxonomy" id="4232"/>
    <lineage>
        <taxon>Eukaryota</taxon>
        <taxon>Viridiplantae</taxon>
        <taxon>Streptophyta</taxon>
        <taxon>Embryophyta</taxon>
        <taxon>Tracheophyta</taxon>
        <taxon>Spermatophyta</taxon>
        <taxon>Magnoliopsida</taxon>
        <taxon>eudicotyledons</taxon>
        <taxon>Gunneridae</taxon>
        <taxon>Pentapetalae</taxon>
        <taxon>asterids</taxon>
        <taxon>campanulids</taxon>
        <taxon>Asterales</taxon>
        <taxon>Asteraceae</taxon>
        <taxon>Asteroideae</taxon>
        <taxon>Heliantheae alliance</taxon>
        <taxon>Heliantheae</taxon>
        <taxon>Helianthus</taxon>
    </lineage>
</organism>
<sequence>MFFVSIDTEYRMILQPYFGENNFHTVNLNVSGPVFGDGFTKVVRDSGVKKDDYILLKAIGPSTLYLSIFKSCVFENSFISKIIPDDNFILLADKFWRDFYDKNFKGGEATLYVGDRYWNVKMEGWSDESAFTDGLFKPIEDLVLDSLLCCLQVLDIKLLRCLFLIMKQVLKFISRRLKLLFWMILFMEMKDLIY</sequence>
<proteinExistence type="predicted"/>
<dbReference type="AlphaFoldDB" id="A0A251RT86"/>
<evidence type="ECO:0000313" key="2">
    <source>
        <dbReference type="EMBL" id="OTF87460.1"/>
    </source>
</evidence>
<name>A0A251RT86_HELAN</name>
<evidence type="ECO:0008006" key="4">
    <source>
        <dbReference type="Google" id="ProtNLM"/>
    </source>
</evidence>
<evidence type="ECO:0000313" key="3">
    <source>
        <dbReference type="Proteomes" id="UP000215914"/>
    </source>
</evidence>
<reference evidence="1" key="3">
    <citation type="submission" date="2020-06" db="EMBL/GenBank/DDBJ databases">
        <title>Helianthus annuus Genome sequencing and assembly Release 2.</title>
        <authorList>
            <person name="Gouzy J."/>
            <person name="Langlade N."/>
            <person name="Munos S."/>
        </authorList>
    </citation>
    <scope>NUCLEOTIDE SEQUENCE</scope>
    <source>
        <tissue evidence="1">Leaves</tissue>
    </source>
</reference>
<gene>
    <name evidence="2" type="ORF">HannXRQ_Chr17g0562061</name>
    <name evidence="1" type="ORF">HanXRQr2_Chr17g0820811</name>
</gene>
<protein>
    <recommendedName>
        <fullName evidence="4">DNA-binding pseudobarrel domain-containing protein</fullName>
    </recommendedName>
</protein>
<dbReference type="Gramene" id="mRNA:HanXRQr2_Chr17g0820811">
    <property type="protein sequence ID" value="mRNA:HanXRQr2_Chr17g0820811"/>
    <property type="gene ID" value="HanXRQr2_Chr17g0820811"/>
</dbReference>
<dbReference type="EMBL" id="CM007906">
    <property type="protein sequence ID" value="OTF87460.1"/>
    <property type="molecule type" value="Genomic_DNA"/>
</dbReference>
<dbReference type="InParanoid" id="A0A251RT86"/>
<keyword evidence="3" id="KW-1185">Reference proteome</keyword>
<dbReference type="EMBL" id="MNCJ02000332">
    <property type="protein sequence ID" value="KAF5756938.1"/>
    <property type="molecule type" value="Genomic_DNA"/>
</dbReference>
<evidence type="ECO:0000313" key="1">
    <source>
        <dbReference type="EMBL" id="KAF5756938.1"/>
    </source>
</evidence>